<dbReference type="NCBIfam" id="NF033788">
    <property type="entry name" value="HTH_metalloreg"/>
    <property type="match status" value="1"/>
</dbReference>
<dbReference type="AlphaFoldDB" id="A0A7X0JUZ5"/>
<dbReference type="PANTHER" id="PTHR43031:SF1">
    <property type="entry name" value="PYRIDINE NUCLEOTIDE-DISULPHIDE OXIDOREDUCTASE"/>
    <property type="match status" value="1"/>
</dbReference>
<dbReference type="PROSITE" id="PS50987">
    <property type="entry name" value="HTH_ARSR_2"/>
    <property type="match status" value="1"/>
</dbReference>
<dbReference type="InterPro" id="IPR001845">
    <property type="entry name" value="HTH_ArsR_DNA-bd_dom"/>
</dbReference>
<dbReference type="InterPro" id="IPR036388">
    <property type="entry name" value="WH-like_DNA-bd_sf"/>
</dbReference>
<proteinExistence type="predicted"/>
<protein>
    <submittedName>
        <fullName evidence="3">Rhodanese-related sulfurtransferase/biotin operon repressor</fullName>
    </submittedName>
</protein>
<dbReference type="InterPro" id="IPR036390">
    <property type="entry name" value="WH_DNA-bd_sf"/>
</dbReference>
<dbReference type="SMART" id="SM00450">
    <property type="entry name" value="RHOD"/>
    <property type="match status" value="1"/>
</dbReference>
<dbReference type="PROSITE" id="PS50206">
    <property type="entry name" value="RHODANESE_3"/>
    <property type="match status" value="1"/>
</dbReference>
<dbReference type="Pfam" id="PF00581">
    <property type="entry name" value="Rhodanese"/>
    <property type="match status" value="1"/>
</dbReference>
<dbReference type="InterPro" id="IPR036873">
    <property type="entry name" value="Rhodanese-like_dom_sf"/>
</dbReference>
<dbReference type="PANTHER" id="PTHR43031">
    <property type="entry name" value="FAD-DEPENDENT OXIDOREDUCTASE"/>
    <property type="match status" value="1"/>
</dbReference>
<dbReference type="Gene3D" id="1.10.10.10">
    <property type="entry name" value="Winged helix-like DNA-binding domain superfamily/Winged helix DNA-binding domain"/>
    <property type="match status" value="1"/>
</dbReference>
<dbReference type="CDD" id="cd00090">
    <property type="entry name" value="HTH_ARSR"/>
    <property type="match status" value="1"/>
</dbReference>
<dbReference type="CDD" id="cd00158">
    <property type="entry name" value="RHOD"/>
    <property type="match status" value="1"/>
</dbReference>
<evidence type="ECO:0000259" key="2">
    <source>
        <dbReference type="PROSITE" id="PS50987"/>
    </source>
</evidence>
<dbReference type="PRINTS" id="PR00778">
    <property type="entry name" value="HTHARSR"/>
</dbReference>
<dbReference type="Pfam" id="PF01022">
    <property type="entry name" value="HTH_5"/>
    <property type="match status" value="1"/>
</dbReference>
<feature type="domain" description="Rhodanese" evidence="1">
    <location>
        <begin position="128"/>
        <end position="217"/>
    </location>
</feature>
<dbReference type="Gene3D" id="3.40.250.10">
    <property type="entry name" value="Rhodanese-like domain"/>
    <property type="match status" value="1"/>
</dbReference>
<dbReference type="RefSeq" id="WP_166847327.1">
    <property type="nucleotide sequence ID" value="NZ_JAAONY010000002.1"/>
</dbReference>
<keyword evidence="4" id="KW-1185">Reference proteome</keyword>
<feature type="domain" description="HTH arsR-type" evidence="2">
    <location>
        <begin position="4"/>
        <end position="98"/>
    </location>
</feature>
<dbReference type="SUPFAM" id="SSF52821">
    <property type="entry name" value="Rhodanese/Cell cycle control phosphatase"/>
    <property type="match status" value="1"/>
</dbReference>
<dbReference type="InterPro" id="IPR050229">
    <property type="entry name" value="GlpE_sulfurtransferase"/>
</dbReference>
<sequence>MTQFKKTLFKHFAAVAKAVANPNRMEILELLSQCEYSVEELANRTGLSVANTSHHLQQLRGTGLLISRKEAQRVFYGLSGGDVLTLMKSIQTVAENHIEQVDELISDYLLSKDELEPVSRNELLNRVEEGSVIVLDVRPAMEYQAGHLPTAINLTVEELKQRFADLSPDQEIVAYCRGPHCILSFEAVEFLRLKGFKVRRLEEGFPEWRSAGLPIHS</sequence>
<evidence type="ECO:0000259" key="1">
    <source>
        <dbReference type="PROSITE" id="PS50206"/>
    </source>
</evidence>
<reference evidence="3 4" key="1">
    <citation type="submission" date="2020-08" db="EMBL/GenBank/DDBJ databases">
        <title>Genomic Encyclopedia of Type Strains, Phase IV (KMG-IV): sequencing the most valuable type-strain genomes for metagenomic binning, comparative biology and taxonomic classification.</title>
        <authorList>
            <person name="Goeker M."/>
        </authorList>
    </citation>
    <scope>NUCLEOTIDE SEQUENCE [LARGE SCALE GENOMIC DNA]</scope>
    <source>
        <strain evidence="3 4">DSM 22368</strain>
    </source>
</reference>
<evidence type="ECO:0000313" key="4">
    <source>
        <dbReference type="Proteomes" id="UP000528457"/>
    </source>
</evidence>
<evidence type="ECO:0000313" key="3">
    <source>
        <dbReference type="EMBL" id="MBB6521876.1"/>
    </source>
</evidence>
<dbReference type="InterPro" id="IPR011991">
    <property type="entry name" value="ArsR-like_HTH"/>
</dbReference>
<accession>A0A7X0JUZ5</accession>
<comment type="caution">
    <text evidence="3">The sequence shown here is derived from an EMBL/GenBank/DDBJ whole genome shotgun (WGS) entry which is preliminary data.</text>
</comment>
<gene>
    <name evidence="3" type="ORF">HNR48_002161</name>
</gene>
<dbReference type="EMBL" id="JACHHT010000002">
    <property type="protein sequence ID" value="MBB6521876.1"/>
    <property type="molecule type" value="Genomic_DNA"/>
</dbReference>
<dbReference type="SUPFAM" id="SSF46785">
    <property type="entry name" value="Winged helix' DNA-binding domain"/>
    <property type="match status" value="1"/>
</dbReference>
<organism evidence="3 4">
    <name type="scientific">Pseudoteredinibacter isoporae</name>
    <dbReference type="NCBI Taxonomy" id="570281"/>
    <lineage>
        <taxon>Bacteria</taxon>
        <taxon>Pseudomonadati</taxon>
        <taxon>Pseudomonadota</taxon>
        <taxon>Gammaproteobacteria</taxon>
        <taxon>Cellvibrionales</taxon>
        <taxon>Cellvibrionaceae</taxon>
        <taxon>Pseudoteredinibacter</taxon>
    </lineage>
</organism>
<dbReference type="FunFam" id="3.40.250.10:FF:000039">
    <property type="entry name" value="ArsR family transcriptional regulator"/>
    <property type="match status" value="1"/>
</dbReference>
<keyword evidence="3" id="KW-0808">Transferase</keyword>
<dbReference type="GO" id="GO:0003700">
    <property type="term" value="F:DNA-binding transcription factor activity"/>
    <property type="evidence" value="ECO:0007669"/>
    <property type="project" value="InterPro"/>
</dbReference>
<dbReference type="SMART" id="SM00418">
    <property type="entry name" value="HTH_ARSR"/>
    <property type="match status" value="1"/>
</dbReference>
<dbReference type="InParanoid" id="A0A7X0JUZ5"/>
<dbReference type="GO" id="GO:0016740">
    <property type="term" value="F:transferase activity"/>
    <property type="evidence" value="ECO:0007669"/>
    <property type="project" value="UniProtKB-KW"/>
</dbReference>
<name>A0A7X0JUZ5_9GAMM</name>
<dbReference type="Proteomes" id="UP000528457">
    <property type="component" value="Unassembled WGS sequence"/>
</dbReference>
<dbReference type="InterPro" id="IPR001763">
    <property type="entry name" value="Rhodanese-like_dom"/>
</dbReference>